<comment type="similarity">
    <text evidence="1 3">Belongs to the TPP enzyme family.</text>
</comment>
<dbReference type="InterPro" id="IPR029061">
    <property type="entry name" value="THDP-binding"/>
</dbReference>
<keyword evidence="2 3" id="KW-0786">Thiamine pyrophosphate</keyword>
<evidence type="ECO:0000259" key="4">
    <source>
        <dbReference type="Pfam" id="PF00205"/>
    </source>
</evidence>
<dbReference type="Gene3D" id="3.40.50.1220">
    <property type="entry name" value="TPP-binding domain"/>
    <property type="match status" value="1"/>
</dbReference>
<dbReference type="PANTHER" id="PTHR18968">
    <property type="entry name" value="THIAMINE PYROPHOSPHATE ENZYMES"/>
    <property type="match status" value="1"/>
</dbReference>
<evidence type="ECO:0000259" key="5">
    <source>
        <dbReference type="Pfam" id="PF02775"/>
    </source>
</evidence>
<dbReference type="CDD" id="cd07035">
    <property type="entry name" value="TPP_PYR_POX_like"/>
    <property type="match status" value="1"/>
</dbReference>
<dbReference type="Pfam" id="PF00205">
    <property type="entry name" value="TPP_enzyme_M"/>
    <property type="match status" value="1"/>
</dbReference>
<name>A0A545T7T3_9PROT</name>
<dbReference type="GO" id="GO:0000287">
    <property type="term" value="F:magnesium ion binding"/>
    <property type="evidence" value="ECO:0007669"/>
    <property type="project" value="InterPro"/>
</dbReference>
<evidence type="ECO:0000256" key="1">
    <source>
        <dbReference type="ARBA" id="ARBA00007812"/>
    </source>
</evidence>
<dbReference type="OrthoDB" id="4494979at2"/>
<comment type="caution">
    <text evidence="7">The sequence shown here is derived from an EMBL/GenBank/DDBJ whole genome shotgun (WGS) entry which is preliminary data.</text>
</comment>
<dbReference type="Pfam" id="PF02776">
    <property type="entry name" value="TPP_enzyme_N"/>
    <property type="match status" value="1"/>
</dbReference>
<dbReference type="Pfam" id="PF02775">
    <property type="entry name" value="TPP_enzyme_C"/>
    <property type="match status" value="1"/>
</dbReference>
<evidence type="ECO:0000313" key="7">
    <source>
        <dbReference type="EMBL" id="TQV73248.1"/>
    </source>
</evidence>
<evidence type="ECO:0000259" key="6">
    <source>
        <dbReference type="Pfam" id="PF02776"/>
    </source>
</evidence>
<evidence type="ECO:0000313" key="8">
    <source>
        <dbReference type="Proteomes" id="UP000315252"/>
    </source>
</evidence>
<accession>A0A545T7T3</accession>
<proteinExistence type="inferred from homology"/>
<dbReference type="GO" id="GO:0009099">
    <property type="term" value="P:L-valine biosynthetic process"/>
    <property type="evidence" value="ECO:0007669"/>
    <property type="project" value="TreeGrafter"/>
</dbReference>
<dbReference type="FunFam" id="3.40.50.970:FF:000007">
    <property type="entry name" value="Acetolactate synthase"/>
    <property type="match status" value="1"/>
</dbReference>
<dbReference type="SUPFAM" id="SSF52467">
    <property type="entry name" value="DHS-like NAD/FAD-binding domain"/>
    <property type="match status" value="1"/>
</dbReference>
<dbReference type="PROSITE" id="PS00187">
    <property type="entry name" value="TPP_ENZYMES"/>
    <property type="match status" value="1"/>
</dbReference>
<organism evidence="7 8">
    <name type="scientific">Denitrobaculum tricleocarpae</name>
    <dbReference type="NCBI Taxonomy" id="2591009"/>
    <lineage>
        <taxon>Bacteria</taxon>
        <taxon>Pseudomonadati</taxon>
        <taxon>Pseudomonadota</taxon>
        <taxon>Alphaproteobacteria</taxon>
        <taxon>Rhodospirillales</taxon>
        <taxon>Rhodospirillaceae</taxon>
        <taxon>Denitrobaculum</taxon>
    </lineage>
</organism>
<feature type="domain" description="Thiamine pyrophosphate enzyme TPP-binding" evidence="5">
    <location>
        <begin position="381"/>
        <end position="527"/>
    </location>
</feature>
<evidence type="ECO:0000256" key="2">
    <source>
        <dbReference type="ARBA" id="ARBA00023052"/>
    </source>
</evidence>
<keyword evidence="8" id="KW-1185">Reference proteome</keyword>
<dbReference type="AlphaFoldDB" id="A0A545T7T3"/>
<dbReference type="InterPro" id="IPR011766">
    <property type="entry name" value="TPP_enzyme_TPP-bd"/>
</dbReference>
<reference evidence="7 8" key="1">
    <citation type="submission" date="2019-06" db="EMBL/GenBank/DDBJ databases">
        <title>Whole genome sequence for Rhodospirillaceae sp. R148.</title>
        <authorList>
            <person name="Wang G."/>
        </authorList>
    </citation>
    <scope>NUCLEOTIDE SEQUENCE [LARGE SCALE GENOMIC DNA]</scope>
    <source>
        <strain evidence="7 8">R148</strain>
    </source>
</reference>
<dbReference type="Proteomes" id="UP000315252">
    <property type="component" value="Unassembled WGS sequence"/>
</dbReference>
<dbReference type="InterPro" id="IPR012001">
    <property type="entry name" value="Thiamin_PyroP_enz_TPP-bd_dom"/>
</dbReference>
<sequence>MTTAAEILAQALYDAGCRHAFGIPGGEVLTVMHALADAGLDFTLTKHENSAGFMAEGTYHATGAPGVLIATLGPGVANAVNVIANAEQDRVPLIFLTGCVDEATAAGYTHQVFDHRALLAPITKASFTLVDGAVETIVAKALTIAMEGRPGPVHIDVPMSVAGAEQVNPRKAVPVTYAPVVPAPGPDLEKARALFAAAERPILLAGLEVLAQGCEEGVADFARRHRIPVITTYKAKGILPEDDPLALGAAGLSPLADRHLLPLLEQADLILLAGYDPIEMRQNWCRPWDPEKTPVIELTAAPNHHGMHEVTVTFVCHIELGLGEIGNNSGKFDTVRWLGGEAAAVREALRAAFRTNEDWGPGAAMEEMRRLLPENGVATADSGAHRILLSQLWDCPQARGLLQSSGLCTMGCALPVAMGFKLAAPDRPVVAFTGDAGLEMILGELATLRDLKLPLVIVVFIDRSLGLIELKQRAQGLRNLAVDFGGTDFPALAQALGGKGFSVDTRADMAAAVEAGLAAEEGFTLIAAEIGARAYDGRF</sequence>
<dbReference type="GO" id="GO:0050660">
    <property type="term" value="F:flavin adenine dinucleotide binding"/>
    <property type="evidence" value="ECO:0007669"/>
    <property type="project" value="TreeGrafter"/>
</dbReference>
<gene>
    <name evidence="7" type="ORF">FKG95_24830</name>
</gene>
<feature type="domain" description="Thiamine pyrophosphate enzyme central" evidence="4">
    <location>
        <begin position="188"/>
        <end position="321"/>
    </location>
</feature>
<protein>
    <submittedName>
        <fullName evidence="7">Thiamine pyrophosphate-binding protein</fullName>
    </submittedName>
</protein>
<feature type="domain" description="Thiamine pyrophosphate enzyme N-terminal TPP-binding" evidence="6">
    <location>
        <begin position="3"/>
        <end position="115"/>
    </location>
</feature>
<evidence type="ECO:0000256" key="3">
    <source>
        <dbReference type="RuleBase" id="RU362132"/>
    </source>
</evidence>
<dbReference type="Gene3D" id="3.40.50.970">
    <property type="match status" value="2"/>
</dbReference>
<dbReference type="GO" id="GO:0003984">
    <property type="term" value="F:acetolactate synthase activity"/>
    <property type="evidence" value="ECO:0007669"/>
    <property type="project" value="TreeGrafter"/>
</dbReference>
<dbReference type="GO" id="GO:0005948">
    <property type="term" value="C:acetolactate synthase complex"/>
    <property type="evidence" value="ECO:0007669"/>
    <property type="project" value="TreeGrafter"/>
</dbReference>
<dbReference type="GO" id="GO:0009097">
    <property type="term" value="P:isoleucine biosynthetic process"/>
    <property type="evidence" value="ECO:0007669"/>
    <property type="project" value="TreeGrafter"/>
</dbReference>
<dbReference type="InterPro" id="IPR000399">
    <property type="entry name" value="TPP-bd_CS"/>
</dbReference>
<dbReference type="InterPro" id="IPR029035">
    <property type="entry name" value="DHS-like_NAD/FAD-binding_dom"/>
</dbReference>
<dbReference type="InterPro" id="IPR012000">
    <property type="entry name" value="Thiamin_PyroP_enz_cen_dom"/>
</dbReference>
<dbReference type="SUPFAM" id="SSF52518">
    <property type="entry name" value="Thiamin diphosphate-binding fold (THDP-binding)"/>
    <property type="match status" value="2"/>
</dbReference>
<dbReference type="RefSeq" id="WP_142899148.1">
    <property type="nucleotide sequence ID" value="NZ_ML660062.1"/>
</dbReference>
<dbReference type="PANTHER" id="PTHR18968:SF129">
    <property type="entry name" value="ACETOLACTATE SYNTHASE"/>
    <property type="match status" value="1"/>
</dbReference>
<dbReference type="GO" id="GO:0030976">
    <property type="term" value="F:thiamine pyrophosphate binding"/>
    <property type="evidence" value="ECO:0007669"/>
    <property type="project" value="InterPro"/>
</dbReference>
<dbReference type="InterPro" id="IPR045229">
    <property type="entry name" value="TPP_enz"/>
</dbReference>
<dbReference type="EMBL" id="VHSH01000011">
    <property type="protein sequence ID" value="TQV73248.1"/>
    <property type="molecule type" value="Genomic_DNA"/>
</dbReference>